<name>A0A5D3GJ09_9PSED</name>
<feature type="transmembrane region" description="Helical" evidence="1">
    <location>
        <begin position="12"/>
        <end position="40"/>
    </location>
</feature>
<evidence type="ECO:0000256" key="1">
    <source>
        <dbReference type="SAM" id="Phobius"/>
    </source>
</evidence>
<proteinExistence type="predicted"/>
<reference evidence="2 3" key="2">
    <citation type="submission" date="2019-08" db="EMBL/GenBank/DDBJ databases">
        <authorList>
            <person name="Brilhante M."/>
            <person name="Perreten V."/>
        </authorList>
    </citation>
    <scope>NUCLEOTIDE SEQUENCE [LARGE SCALE GENOMIC DNA]</scope>
    <source>
        <strain evidence="2 3">MCP106</strain>
    </source>
</reference>
<organism evidence="2 3">
    <name type="scientific">Pseudomonas synxantha</name>
    <dbReference type="NCBI Taxonomy" id="47883"/>
    <lineage>
        <taxon>Bacteria</taxon>
        <taxon>Pseudomonadati</taxon>
        <taxon>Pseudomonadota</taxon>
        <taxon>Gammaproteobacteria</taxon>
        <taxon>Pseudomonadales</taxon>
        <taxon>Pseudomonadaceae</taxon>
        <taxon>Pseudomonas</taxon>
    </lineage>
</organism>
<dbReference type="EMBL" id="VSRO01000002">
    <property type="protein sequence ID" value="TYK59295.1"/>
    <property type="molecule type" value="Genomic_DNA"/>
</dbReference>
<evidence type="ECO:0000313" key="2">
    <source>
        <dbReference type="EMBL" id="TYK59295.1"/>
    </source>
</evidence>
<protein>
    <submittedName>
        <fullName evidence="2">DUF4381 domain-containing protein</fullName>
    </submittedName>
</protein>
<keyword evidence="1" id="KW-0812">Transmembrane</keyword>
<gene>
    <name evidence="2" type="ORF">FXO26_06635</name>
</gene>
<comment type="caution">
    <text evidence="2">The sequence shown here is derived from an EMBL/GenBank/DDBJ whole genome shotgun (WGS) entry which is preliminary data.</text>
</comment>
<feature type="transmembrane region" description="Helical" evidence="1">
    <location>
        <begin position="52"/>
        <end position="74"/>
    </location>
</feature>
<sequence>MVSESHMKVVKGVLFVIGMVVVALTVFNGLVVAVSAYFGPFYEGDAQQNRNFGFWLVGNGVVMLATVLLGVGWYRRYLRRRGV</sequence>
<accession>A0A5D3GJ09</accession>
<dbReference type="Proteomes" id="UP000324029">
    <property type="component" value="Unassembled WGS sequence"/>
</dbReference>
<keyword evidence="1" id="KW-0472">Membrane</keyword>
<evidence type="ECO:0000313" key="3">
    <source>
        <dbReference type="Proteomes" id="UP000324029"/>
    </source>
</evidence>
<reference evidence="2 3" key="1">
    <citation type="submission" date="2019-08" db="EMBL/GenBank/DDBJ databases">
        <title>Subclass B2 metallo-beta lactamase from Pseudomonas synxantha.</title>
        <authorList>
            <person name="Poirel L."/>
            <person name="Palmieri M."/>
            <person name="Masseron A."/>
            <person name="Perreten V."/>
            <person name="Nordman P."/>
        </authorList>
    </citation>
    <scope>NUCLEOTIDE SEQUENCE [LARGE SCALE GENOMIC DNA]</scope>
    <source>
        <strain evidence="2 3">MCP106</strain>
    </source>
</reference>
<dbReference type="AlphaFoldDB" id="A0A5D3GJ09"/>
<keyword evidence="1" id="KW-1133">Transmembrane helix</keyword>